<feature type="non-terminal residue" evidence="1">
    <location>
        <position position="23"/>
    </location>
</feature>
<evidence type="ECO:0000313" key="1">
    <source>
        <dbReference type="EMBL" id="CAF1301650.1"/>
    </source>
</evidence>
<comment type="caution">
    <text evidence="1">The sequence shown here is derived from an EMBL/GenBank/DDBJ whole genome shotgun (WGS) entry which is preliminary data.</text>
</comment>
<dbReference type="EMBL" id="CAJNOW010001018">
    <property type="protein sequence ID" value="CAF1301650.1"/>
    <property type="molecule type" value="Genomic_DNA"/>
</dbReference>
<evidence type="ECO:0000313" key="2">
    <source>
        <dbReference type="EMBL" id="CAF5120868.1"/>
    </source>
</evidence>
<organism evidence="1 4">
    <name type="scientific">Rotaria magnacalcarata</name>
    <dbReference type="NCBI Taxonomy" id="392030"/>
    <lineage>
        <taxon>Eukaryota</taxon>
        <taxon>Metazoa</taxon>
        <taxon>Spiralia</taxon>
        <taxon>Gnathifera</taxon>
        <taxon>Rotifera</taxon>
        <taxon>Eurotatoria</taxon>
        <taxon>Bdelloidea</taxon>
        <taxon>Philodinida</taxon>
        <taxon>Philodinidae</taxon>
        <taxon>Rotaria</taxon>
    </lineage>
</organism>
<dbReference type="EMBL" id="CAJOBJ010345572">
    <property type="protein sequence ID" value="CAF5200834.1"/>
    <property type="molecule type" value="Genomic_DNA"/>
</dbReference>
<accession>A0A815DJ63</accession>
<gene>
    <name evidence="2" type="ORF">BYL167_LOCUS67052</name>
    <name evidence="3" type="ORF">GIL414_LOCUS76537</name>
    <name evidence="1" type="ORF">KQP761_LOCUS4798</name>
</gene>
<proteinExistence type="predicted"/>
<protein>
    <submittedName>
        <fullName evidence="1">Uncharacterized protein</fullName>
    </submittedName>
</protein>
<evidence type="ECO:0000313" key="4">
    <source>
        <dbReference type="Proteomes" id="UP000663834"/>
    </source>
</evidence>
<dbReference type="Proteomes" id="UP000681720">
    <property type="component" value="Unassembled WGS sequence"/>
</dbReference>
<sequence length="23" mass="2788">MDQLDIAQEYLHDLMTFNEHVPK</sequence>
<dbReference type="AlphaFoldDB" id="A0A815DJ63"/>
<name>A0A815DJ63_9BILA</name>
<evidence type="ECO:0000313" key="3">
    <source>
        <dbReference type="EMBL" id="CAF5200834.1"/>
    </source>
</evidence>
<dbReference type="Proteomes" id="UP000681967">
    <property type="component" value="Unassembled WGS sequence"/>
</dbReference>
<dbReference type="Proteomes" id="UP000663834">
    <property type="component" value="Unassembled WGS sequence"/>
</dbReference>
<reference evidence="1" key="1">
    <citation type="submission" date="2021-02" db="EMBL/GenBank/DDBJ databases">
        <authorList>
            <person name="Nowell W R."/>
        </authorList>
    </citation>
    <scope>NUCLEOTIDE SEQUENCE</scope>
</reference>
<dbReference type="EMBL" id="CAJOBH010244645">
    <property type="protein sequence ID" value="CAF5120868.1"/>
    <property type="molecule type" value="Genomic_DNA"/>
</dbReference>